<dbReference type="EMBL" id="PDFK01000003">
    <property type="protein sequence ID" value="PKU51151.1"/>
    <property type="molecule type" value="Genomic_DNA"/>
</dbReference>
<dbReference type="InterPro" id="IPR015943">
    <property type="entry name" value="WD40/YVTN_repeat-like_dom_sf"/>
</dbReference>
<dbReference type="Proteomes" id="UP000234956">
    <property type="component" value="Unassembled WGS sequence"/>
</dbReference>
<dbReference type="AlphaFoldDB" id="A0A2I0UYK3"/>
<organism evidence="1 2">
    <name type="scientific">Lysinibacillus fusiformis</name>
    <dbReference type="NCBI Taxonomy" id="28031"/>
    <lineage>
        <taxon>Bacteria</taxon>
        <taxon>Bacillati</taxon>
        <taxon>Bacillota</taxon>
        <taxon>Bacilli</taxon>
        <taxon>Bacillales</taxon>
        <taxon>Bacillaceae</taxon>
        <taxon>Lysinibacillus</taxon>
    </lineage>
</organism>
<dbReference type="Gene3D" id="2.130.10.10">
    <property type="entry name" value="YVTN repeat-like/Quinoprotein amine dehydrogenase"/>
    <property type="match status" value="1"/>
</dbReference>
<sequence length="370" mass="42812">MKKKALVALGLIVSLVIILLVIPKVVQNNEHTNNAEENETLENYQIVDEDFNKTVDVPFSRITSFRGNANSIFMSADHKSSSGLDNKIIQYNRKTQKYKTIFNSKFELPSVQGLELNDNWLVWVDSDETGSQKNAYSMNLNTNEIQPLTQENDPNINNAFPVLVEDYAAWISIDSRTSKPKVMLKNLKTNETESIFDLNTYTFMNMFLSAKDGKILFTDKKNNVGYLYLYDVKSKEIKEIKTDYELIGWASMLNDQQLIYLTFNDPSESKVDKRKLLFYNISNKHTQEVVSDVLNVNALYTDFNNQVFFSYNDKYLIKFKLENNLLVENSELETPDVYRFSADNDIYIINQDLSDEKRKSKLIIQSELSN</sequence>
<comment type="caution">
    <text evidence="1">The sequence shown here is derived from an EMBL/GenBank/DDBJ whole genome shotgun (WGS) entry which is preliminary data.</text>
</comment>
<dbReference type="SUPFAM" id="SSF82171">
    <property type="entry name" value="DPP6 N-terminal domain-like"/>
    <property type="match status" value="1"/>
</dbReference>
<proteinExistence type="predicted"/>
<evidence type="ECO:0000313" key="1">
    <source>
        <dbReference type="EMBL" id="PKU51151.1"/>
    </source>
</evidence>
<evidence type="ECO:0000313" key="2">
    <source>
        <dbReference type="Proteomes" id="UP000234956"/>
    </source>
</evidence>
<accession>A0A2I0UYK3</accession>
<protein>
    <recommendedName>
        <fullName evidence="3">DUF5050 domain-containing protein</fullName>
    </recommendedName>
</protein>
<name>A0A2I0UYK3_9BACI</name>
<reference evidence="1 2" key="1">
    <citation type="submission" date="2017-10" db="EMBL/GenBank/DDBJ databases">
        <title>Draft genome of Lysinibacillus fusiformis strain Juneja, a laboratory-derived pathogen of Drosophila melanogaster.</title>
        <authorList>
            <person name="Smith B.R."/>
            <person name="Unckless R.L."/>
        </authorList>
    </citation>
    <scope>NUCLEOTIDE SEQUENCE [LARGE SCALE GENOMIC DNA]</scope>
    <source>
        <strain evidence="1 2">Juneja</strain>
    </source>
</reference>
<gene>
    <name evidence="1" type="ORF">CRI88_10435</name>
</gene>
<dbReference type="RefSeq" id="WP_058845174.1">
    <property type="nucleotide sequence ID" value="NZ_PDFK01000003.1"/>
</dbReference>
<evidence type="ECO:0008006" key="3">
    <source>
        <dbReference type="Google" id="ProtNLM"/>
    </source>
</evidence>